<dbReference type="Proteomes" id="UP000193467">
    <property type="component" value="Unassembled WGS sequence"/>
</dbReference>
<keyword evidence="3" id="KW-1185">Reference proteome</keyword>
<dbReference type="AlphaFoldDB" id="A0A1Y2DTW8"/>
<feature type="compositionally biased region" description="Low complexity" evidence="1">
    <location>
        <begin position="1"/>
        <end position="30"/>
    </location>
</feature>
<gene>
    <name evidence="2" type="ORF">BCR35DRAFT_308961</name>
</gene>
<feature type="compositionally biased region" description="Low complexity" evidence="1">
    <location>
        <begin position="178"/>
        <end position="188"/>
    </location>
</feature>
<feature type="compositionally biased region" description="Polar residues" evidence="1">
    <location>
        <begin position="260"/>
        <end position="270"/>
    </location>
</feature>
<protein>
    <submittedName>
        <fullName evidence="2">Uncharacterized protein</fullName>
    </submittedName>
</protein>
<evidence type="ECO:0000313" key="2">
    <source>
        <dbReference type="EMBL" id="ORY62723.1"/>
    </source>
</evidence>
<feature type="compositionally biased region" description="Low complexity" evidence="1">
    <location>
        <begin position="306"/>
        <end position="348"/>
    </location>
</feature>
<sequence>MATSSSASAGATAAAQRLSQQQPSPTSQSSYRRASRNTTESSGYGLLEDESGEAERGHPLSSMGGGKGKGKQREEDVGGYAEGGGDLGVEEMMSEGERERRRELKGKGRMQVDSAVDDEDVDEVPPQFPLEQEDEDAREEQRIAENLARWSKAESTRRKSLRNSSTLVLRSAPPLPSPSTLARRSSALIRAGSKRLSRIPTGRDSEEMALTSPVKKGESRRSQRRGSVKLEDQNAEVGSAMLPPAAPNRMEHLIEGDEQSIVTTPPASIVSNPFTSPPSSASARSTSFDTSSTIDARHHSLFIEDLPLQSPSLSPTKPKPSSLNTTSLGSTRSSLDSPSPSPSPIGSTRNPSPMKENDSILSLESQDTIVPTGGTSRDLGGGGGVRSSAEYEGRMYRGIGEYATGEGGQEDEERNDERGAGFLDWLLCGCFRSREGDEQAGRTNPNE</sequence>
<reference evidence="2 3" key="1">
    <citation type="submission" date="2016-07" db="EMBL/GenBank/DDBJ databases">
        <title>Pervasive Adenine N6-methylation of Active Genes in Fungi.</title>
        <authorList>
            <consortium name="DOE Joint Genome Institute"/>
            <person name="Mondo S.J."/>
            <person name="Dannebaum R.O."/>
            <person name="Kuo R.C."/>
            <person name="Labutti K."/>
            <person name="Haridas S."/>
            <person name="Kuo A."/>
            <person name="Salamov A."/>
            <person name="Ahrendt S.R."/>
            <person name="Lipzen A."/>
            <person name="Sullivan W."/>
            <person name="Andreopoulos W.B."/>
            <person name="Clum A."/>
            <person name="Lindquist E."/>
            <person name="Daum C."/>
            <person name="Ramamoorthy G.K."/>
            <person name="Gryganskyi A."/>
            <person name="Culley D."/>
            <person name="Magnuson J.K."/>
            <person name="James T.Y."/>
            <person name="O'Malley M.A."/>
            <person name="Stajich J.E."/>
            <person name="Spatafora J.W."/>
            <person name="Visel A."/>
            <person name="Grigoriev I.V."/>
        </authorList>
    </citation>
    <scope>NUCLEOTIDE SEQUENCE [LARGE SCALE GENOMIC DNA]</scope>
    <source>
        <strain evidence="2 3">62-1032</strain>
    </source>
</reference>
<feature type="compositionally biased region" description="Polar residues" evidence="1">
    <location>
        <begin position="359"/>
        <end position="369"/>
    </location>
</feature>
<name>A0A1Y2DTW8_9BASI</name>
<feature type="region of interest" description="Disordered" evidence="1">
    <location>
        <begin position="257"/>
        <end position="392"/>
    </location>
</feature>
<evidence type="ECO:0000256" key="1">
    <source>
        <dbReference type="SAM" id="MobiDB-lite"/>
    </source>
</evidence>
<dbReference type="EMBL" id="MCGR01000070">
    <property type="protein sequence ID" value="ORY62723.1"/>
    <property type="molecule type" value="Genomic_DNA"/>
</dbReference>
<dbReference type="InParanoid" id="A0A1Y2DTW8"/>
<proteinExistence type="predicted"/>
<accession>A0A1Y2DTW8</accession>
<dbReference type="OrthoDB" id="2529140at2759"/>
<feature type="compositionally biased region" description="Basic and acidic residues" evidence="1">
    <location>
        <begin position="95"/>
        <end position="106"/>
    </location>
</feature>
<feature type="region of interest" description="Disordered" evidence="1">
    <location>
        <begin position="1"/>
        <end position="244"/>
    </location>
</feature>
<feature type="compositionally biased region" description="Low complexity" evidence="1">
    <location>
        <begin position="271"/>
        <end position="293"/>
    </location>
</feature>
<organism evidence="2 3">
    <name type="scientific">Leucosporidium creatinivorum</name>
    <dbReference type="NCBI Taxonomy" id="106004"/>
    <lineage>
        <taxon>Eukaryota</taxon>
        <taxon>Fungi</taxon>
        <taxon>Dikarya</taxon>
        <taxon>Basidiomycota</taxon>
        <taxon>Pucciniomycotina</taxon>
        <taxon>Microbotryomycetes</taxon>
        <taxon>Leucosporidiales</taxon>
        <taxon>Leucosporidium</taxon>
    </lineage>
</organism>
<comment type="caution">
    <text evidence="2">The sequence shown here is derived from an EMBL/GenBank/DDBJ whole genome shotgun (WGS) entry which is preliminary data.</text>
</comment>
<evidence type="ECO:0000313" key="3">
    <source>
        <dbReference type="Proteomes" id="UP000193467"/>
    </source>
</evidence>